<reference evidence="3" key="2">
    <citation type="submission" date="2020-04" db="EMBL/GenBank/DDBJ databases">
        <authorList>
            <consortium name="NCBI Genome Project"/>
        </authorList>
    </citation>
    <scope>NUCLEOTIDE SEQUENCE</scope>
    <source>
        <strain evidence="3">CBS 781.70</strain>
    </source>
</reference>
<organism evidence="1">
    <name type="scientific">Eremomyces bilateralis CBS 781.70</name>
    <dbReference type="NCBI Taxonomy" id="1392243"/>
    <lineage>
        <taxon>Eukaryota</taxon>
        <taxon>Fungi</taxon>
        <taxon>Dikarya</taxon>
        <taxon>Ascomycota</taxon>
        <taxon>Pezizomycotina</taxon>
        <taxon>Dothideomycetes</taxon>
        <taxon>Dothideomycetes incertae sedis</taxon>
        <taxon>Eremomycetales</taxon>
        <taxon>Eremomycetaceae</taxon>
        <taxon>Eremomyces</taxon>
    </lineage>
</organism>
<sequence length="162" mass="17645">MDGSAIRRAGSRSPYVAHDGLVSTTYRRTGWLGQLGEGAAGSKQRGGHAGNGRRKRFSDFSWLPTSTLGWGRAISPVPIRIDDNSIFLGDLRCGIFEELLGLETDGPWWGGFPSSVDIWIRVDVECLQSVSHYYLSISINASFGFWSPFSALDLAASSGCLR</sequence>
<protein>
    <submittedName>
        <fullName evidence="1 3">Uncharacterized protein</fullName>
    </submittedName>
</protein>
<evidence type="ECO:0000313" key="2">
    <source>
        <dbReference type="Proteomes" id="UP000504638"/>
    </source>
</evidence>
<gene>
    <name evidence="1 3" type="ORF">P152DRAFT_314722</name>
</gene>
<reference evidence="1 3" key="1">
    <citation type="submission" date="2020-01" db="EMBL/GenBank/DDBJ databases">
        <authorList>
            <consortium name="DOE Joint Genome Institute"/>
            <person name="Haridas S."/>
            <person name="Albert R."/>
            <person name="Binder M."/>
            <person name="Bloem J."/>
            <person name="Labutti K."/>
            <person name="Salamov A."/>
            <person name="Andreopoulos B."/>
            <person name="Baker S.E."/>
            <person name="Barry K."/>
            <person name="Bills G."/>
            <person name="Bluhm B.H."/>
            <person name="Cannon C."/>
            <person name="Castanera R."/>
            <person name="Culley D.E."/>
            <person name="Daum C."/>
            <person name="Ezra D."/>
            <person name="Gonzalez J.B."/>
            <person name="Henrissat B."/>
            <person name="Kuo A."/>
            <person name="Liang C."/>
            <person name="Lipzen A."/>
            <person name="Lutzoni F."/>
            <person name="Magnuson J."/>
            <person name="Mondo S."/>
            <person name="Nolan M."/>
            <person name="Ohm R."/>
            <person name="Pangilinan J."/>
            <person name="Park H.-J."/>
            <person name="Ramirez L."/>
            <person name="Alfaro M."/>
            <person name="Sun H."/>
            <person name="Tritt A."/>
            <person name="Yoshinaga Y."/>
            <person name="Zwiers L.-H."/>
            <person name="Turgeon B.G."/>
            <person name="Goodwin S.B."/>
            <person name="Spatafora J.W."/>
            <person name="Crous P.W."/>
            <person name="Grigoriev I.V."/>
        </authorList>
    </citation>
    <scope>NUCLEOTIDE SEQUENCE</scope>
    <source>
        <strain evidence="1 3">CBS 781.70</strain>
    </source>
</reference>
<dbReference type="RefSeq" id="XP_033534954.1">
    <property type="nucleotide sequence ID" value="XM_033675175.1"/>
</dbReference>
<reference evidence="3" key="3">
    <citation type="submission" date="2025-04" db="UniProtKB">
        <authorList>
            <consortium name="RefSeq"/>
        </authorList>
    </citation>
    <scope>IDENTIFICATION</scope>
    <source>
        <strain evidence="3">CBS 781.70</strain>
    </source>
</reference>
<proteinExistence type="predicted"/>
<keyword evidence="2" id="KW-1185">Reference proteome</keyword>
<accession>A0A6G1G5I7</accession>
<dbReference type="Proteomes" id="UP000504638">
    <property type="component" value="Unplaced"/>
</dbReference>
<dbReference type="EMBL" id="ML975155">
    <property type="protein sequence ID" value="KAF1813323.1"/>
    <property type="molecule type" value="Genomic_DNA"/>
</dbReference>
<name>A0A6G1G5I7_9PEZI</name>
<dbReference type="AlphaFoldDB" id="A0A6G1G5I7"/>
<dbReference type="GeneID" id="54415745"/>
<evidence type="ECO:0000313" key="3">
    <source>
        <dbReference type="RefSeq" id="XP_033534954.1"/>
    </source>
</evidence>
<evidence type="ECO:0000313" key="1">
    <source>
        <dbReference type="EMBL" id="KAF1813323.1"/>
    </source>
</evidence>